<dbReference type="STRING" id="1798475.A2837_02315"/>
<protein>
    <recommendedName>
        <fullName evidence="7">D-lactate dehydrogenase (cytochrome)</fullName>
        <ecNumber evidence="7">1.1.2.4</ecNumber>
    </recommendedName>
</protein>
<dbReference type="Gene3D" id="3.30.70.2740">
    <property type="match status" value="1"/>
</dbReference>
<dbReference type="PANTHER" id="PTHR11748">
    <property type="entry name" value="D-LACTATE DEHYDROGENASE"/>
    <property type="match status" value="1"/>
</dbReference>
<gene>
    <name evidence="10" type="ORF">A2837_02315</name>
</gene>
<evidence type="ECO:0000256" key="6">
    <source>
        <dbReference type="ARBA" id="ARBA00023002"/>
    </source>
</evidence>
<sequence length="619" mass="68752">MSSRAIVKSKKVVKSTVKRRKVSRPSTSKSPRVAAPALPAPKPSAVHIERSTKREPLGHLLVEKLLRESGFKGVVSSAAELLEKYSTDESIFHIKPQIVLQPEDKRSVEIAVAVLGKETKRFPSLSLTPRAAGTGLGGGSLTDSIVIDIAAHLNKIIEIKEKDGFAYITCEPGTPWREAEKVLKAKGYYLPSYPASKQICTIGGAVANNAAGPDSLRYGHTADSVESLDVILQDGHTYTIKPLSFKEFKQLIKGQDALAKAADATFKLIEKNETVIKNAKPKTAKNTSGYPLWSVISTSVAEFKKGKGVFDLTRLISGSQGTIGIITSVTLRAVPIAKDTTLIAVPVFDLSSASRVVLEAIKHDPINVEVFDSLTYDSAMKNPQFFRSRLPSLDYYRVLLSMYTTFHVRWNRRLPEFVLLITLDEKAIAKKGAKIEDIVNILQVKGGRGTRVITNPYEREMFWQVRDASYLLSKLLDPKKRPAAFLEDMTVPPEHLAKFFTDIKYLLKKYNVTAAVHGHGGNAHFHFYPLLDFTSRSTPALIIKMAEEFFATAIKYHGNICGEHNDGIIRTPYLSKMYSNQVLELFRTVEHTFDPDDIFNPGKKVNPRFDILSSIRHTN</sequence>
<name>A0A1F6BZS7_9BACT</name>
<evidence type="ECO:0000256" key="2">
    <source>
        <dbReference type="ARBA" id="ARBA00008000"/>
    </source>
</evidence>
<dbReference type="EMBL" id="MFKO01000002">
    <property type="protein sequence ID" value="OGG42017.1"/>
    <property type="molecule type" value="Genomic_DNA"/>
</dbReference>
<dbReference type="Pfam" id="PF02913">
    <property type="entry name" value="FAD-oxidase_C"/>
    <property type="match status" value="1"/>
</dbReference>
<feature type="region of interest" description="Disordered" evidence="8">
    <location>
        <begin position="1"/>
        <end position="44"/>
    </location>
</feature>
<dbReference type="Gene3D" id="1.10.45.10">
    <property type="entry name" value="Vanillyl-alcohol Oxidase, Chain A, domain 4"/>
    <property type="match status" value="1"/>
</dbReference>
<dbReference type="SUPFAM" id="SSF56176">
    <property type="entry name" value="FAD-binding/transporter-associated domain-like"/>
    <property type="match status" value="1"/>
</dbReference>
<dbReference type="PANTHER" id="PTHR11748:SF111">
    <property type="entry name" value="D-LACTATE DEHYDROGENASE, MITOCHONDRIAL-RELATED"/>
    <property type="match status" value="1"/>
</dbReference>
<keyword evidence="4" id="KW-0274">FAD</keyword>
<dbReference type="InterPro" id="IPR016169">
    <property type="entry name" value="FAD-bd_PCMH_sub2"/>
</dbReference>
<evidence type="ECO:0000256" key="5">
    <source>
        <dbReference type="ARBA" id="ARBA00022946"/>
    </source>
</evidence>
<dbReference type="GO" id="GO:0004458">
    <property type="term" value="F:D-lactate dehydrogenase (cytochrome) activity"/>
    <property type="evidence" value="ECO:0007669"/>
    <property type="project" value="UniProtKB-EC"/>
</dbReference>
<dbReference type="InterPro" id="IPR016166">
    <property type="entry name" value="FAD-bd_PCMH"/>
</dbReference>
<dbReference type="GO" id="GO:1903457">
    <property type="term" value="P:lactate catabolic process"/>
    <property type="evidence" value="ECO:0007669"/>
    <property type="project" value="TreeGrafter"/>
</dbReference>
<dbReference type="Proteomes" id="UP000176322">
    <property type="component" value="Unassembled WGS sequence"/>
</dbReference>
<dbReference type="AlphaFoldDB" id="A0A1F6BZS7"/>
<dbReference type="InterPro" id="IPR006094">
    <property type="entry name" value="Oxid_FAD_bind_N"/>
</dbReference>
<organism evidence="10 11">
    <name type="scientific">Candidatus Kaiserbacteria bacterium RIFCSPHIGHO2_01_FULL_46_22</name>
    <dbReference type="NCBI Taxonomy" id="1798475"/>
    <lineage>
        <taxon>Bacteria</taxon>
        <taxon>Candidatus Kaiseribacteriota</taxon>
    </lineage>
</organism>
<feature type="domain" description="FAD-binding PCMH-type" evidence="9">
    <location>
        <begin position="92"/>
        <end position="336"/>
    </location>
</feature>
<accession>A0A1F6BZS7</accession>
<evidence type="ECO:0000256" key="7">
    <source>
        <dbReference type="ARBA" id="ARBA00038897"/>
    </source>
</evidence>
<dbReference type="Gene3D" id="3.30.465.10">
    <property type="match status" value="1"/>
</dbReference>
<dbReference type="GO" id="GO:0071949">
    <property type="term" value="F:FAD binding"/>
    <property type="evidence" value="ECO:0007669"/>
    <property type="project" value="InterPro"/>
</dbReference>
<evidence type="ECO:0000313" key="10">
    <source>
        <dbReference type="EMBL" id="OGG42017.1"/>
    </source>
</evidence>
<keyword evidence="5" id="KW-0809">Transit peptide</keyword>
<evidence type="ECO:0000256" key="8">
    <source>
        <dbReference type="SAM" id="MobiDB-lite"/>
    </source>
</evidence>
<evidence type="ECO:0000256" key="3">
    <source>
        <dbReference type="ARBA" id="ARBA00022630"/>
    </source>
</evidence>
<dbReference type="InterPro" id="IPR016164">
    <property type="entry name" value="FAD-linked_Oxase-like_C"/>
</dbReference>
<keyword evidence="3" id="KW-0285">Flavoprotein</keyword>
<comment type="similarity">
    <text evidence="2">Belongs to the FAD-binding oxidoreductase/transferase type 4 family.</text>
</comment>
<dbReference type="PROSITE" id="PS51387">
    <property type="entry name" value="FAD_PCMH"/>
    <property type="match status" value="1"/>
</dbReference>
<evidence type="ECO:0000256" key="1">
    <source>
        <dbReference type="ARBA" id="ARBA00001974"/>
    </source>
</evidence>
<dbReference type="SUPFAM" id="SSF55103">
    <property type="entry name" value="FAD-linked oxidases, C-terminal domain"/>
    <property type="match status" value="1"/>
</dbReference>
<dbReference type="InterPro" id="IPR036318">
    <property type="entry name" value="FAD-bd_PCMH-like_sf"/>
</dbReference>
<comment type="caution">
    <text evidence="10">The sequence shown here is derived from an EMBL/GenBank/DDBJ whole genome shotgun (WGS) entry which is preliminary data.</text>
</comment>
<dbReference type="GO" id="GO:0008720">
    <property type="term" value="F:D-lactate dehydrogenase (NAD+) activity"/>
    <property type="evidence" value="ECO:0007669"/>
    <property type="project" value="TreeGrafter"/>
</dbReference>
<evidence type="ECO:0000256" key="4">
    <source>
        <dbReference type="ARBA" id="ARBA00022827"/>
    </source>
</evidence>
<evidence type="ECO:0000259" key="9">
    <source>
        <dbReference type="PROSITE" id="PS51387"/>
    </source>
</evidence>
<feature type="compositionally biased region" description="Basic residues" evidence="8">
    <location>
        <begin position="7"/>
        <end position="23"/>
    </location>
</feature>
<evidence type="ECO:0000313" key="11">
    <source>
        <dbReference type="Proteomes" id="UP000176322"/>
    </source>
</evidence>
<reference evidence="10 11" key="1">
    <citation type="journal article" date="2016" name="Nat. Commun.">
        <title>Thousands of microbial genomes shed light on interconnected biogeochemical processes in an aquifer system.</title>
        <authorList>
            <person name="Anantharaman K."/>
            <person name="Brown C.T."/>
            <person name="Hug L.A."/>
            <person name="Sharon I."/>
            <person name="Castelle C.J."/>
            <person name="Probst A.J."/>
            <person name="Thomas B.C."/>
            <person name="Singh A."/>
            <person name="Wilkins M.J."/>
            <person name="Karaoz U."/>
            <person name="Brodie E.L."/>
            <person name="Williams K.H."/>
            <person name="Hubbard S.S."/>
            <person name="Banfield J.F."/>
        </authorList>
    </citation>
    <scope>NUCLEOTIDE SEQUENCE [LARGE SCALE GENOMIC DNA]</scope>
</reference>
<dbReference type="InterPro" id="IPR016171">
    <property type="entry name" value="Vanillyl_alc_oxidase_C-sub2"/>
</dbReference>
<dbReference type="EC" id="1.1.2.4" evidence="7"/>
<comment type="cofactor">
    <cofactor evidence="1">
        <name>FAD</name>
        <dbReference type="ChEBI" id="CHEBI:57692"/>
    </cofactor>
</comment>
<dbReference type="InterPro" id="IPR004113">
    <property type="entry name" value="FAD-bd_oxidored_4_C"/>
</dbReference>
<proteinExistence type="inferred from homology"/>
<keyword evidence="6" id="KW-0560">Oxidoreductase</keyword>
<dbReference type="Pfam" id="PF01565">
    <property type="entry name" value="FAD_binding_4"/>
    <property type="match status" value="1"/>
</dbReference>